<proteinExistence type="predicted"/>
<name>U2L342_9BACT</name>
<comment type="caution">
    <text evidence="2">The sequence shown here is derived from an EMBL/GenBank/DDBJ whole genome shotgun (WGS) entry which is preliminary data.</text>
</comment>
<keyword evidence="3" id="KW-1185">Reference proteome</keyword>
<keyword evidence="1" id="KW-1133">Transmembrane helix</keyword>
<organism evidence="2 3">
    <name type="scientific">Hoylesella pleuritidis F0068</name>
    <dbReference type="NCBI Taxonomy" id="1081904"/>
    <lineage>
        <taxon>Bacteria</taxon>
        <taxon>Pseudomonadati</taxon>
        <taxon>Bacteroidota</taxon>
        <taxon>Bacteroidia</taxon>
        <taxon>Bacteroidales</taxon>
        <taxon>Prevotellaceae</taxon>
        <taxon>Hoylesella</taxon>
    </lineage>
</organism>
<dbReference type="InterPro" id="IPR050445">
    <property type="entry name" value="Bact_polysacc_biosynth/exp"/>
</dbReference>
<protein>
    <submittedName>
        <fullName evidence="2">Chain length determinant protein</fullName>
    </submittedName>
</protein>
<feature type="transmembrane region" description="Helical" evidence="1">
    <location>
        <begin position="30"/>
        <end position="53"/>
    </location>
</feature>
<evidence type="ECO:0000313" key="3">
    <source>
        <dbReference type="Proteomes" id="UP000016600"/>
    </source>
</evidence>
<keyword evidence="1" id="KW-0812">Transmembrane</keyword>
<evidence type="ECO:0000256" key="1">
    <source>
        <dbReference type="SAM" id="Phobius"/>
    </source>
</evidence>
<sequence length="349" mass="40207">MIMEDRNESAILRKIDLGEAYRKIMRNKKLFSITLVSTLLLSSIIIFSVPRYYICMVKLAPETANSNLGNLSSLASSFGLNMPSITQQDAIIPEFYPDIMESVDFQAEMFPVIVTSKDGKLKTSYYDYLHNYQKRAWWVKIVTWLVGKFRKEKNKMGYKGETKVNPFKLTEVQYDIADMVNDNVNCNVDKKTDVITITIKDQDPLICATIADSAKSKLQQFITRYRTDKARNDLAHAQKLCIQAKTRYIKAQQVYAAYMDANEDVVLQSFKSKQEEMENEMQLRYDNYQMTTRQVQLAQAKLQERTPVFTTLQSATVPIKPAGPKRMLFVLVVVLCTFIVTSLYSFVRK</sequence>
<dbReference type="AlphaFoldDB" id="U2L342"/>
<dbReference type="PANTHER" id="PTHR32309">
    <property type="entry name" value="TYROSINE-PROTEIN KINASE"/>
    <property type="match status" value="1"/>
</dbReference>
<dbReference type="GO" id="GO:0005886">
    <property type="term" value="C:plasma membrane"/>
    <property type="evidence" value="ECO:0007669"/>
    <property type="project" value="TreeGrafter"/>
</dbReference>
<feature type="transmembrane region" description="Helical" evidence="1">
    <location>
        <begin position="327"/>
        <end position="347"/>
    </location>
</feature>
<dbReference type="Proteomes" id="UP000016600">
    <property type="component" value="Unassembled WGS sequence"/>
</dbReference>
<dbReference type="PANTHER" id="PTHR32309:SF13">
    <property type="entry name" value="FERRIC ENTEROBACTIN TRANSPORT PROTEIN FEPE"/>
    <property type="match status" value="1"/>
</dbReference>
<dbReference type="GO" id="GO:0004713">
    <property type="term" value="F:protein tyrosine kinase activity"/>
    <property type="evidence" value="ECO:0007669"/>
    <property type="project" value="TreeGrafter"/>
</dbReference>
<evidence type="ECO:0000313" key="2">
    <source>
        <dbReference type="EMBL" id="ERJ98765.1"/>
    </source>
</evidence>
<gene>
    <name evidence="2" type="ORF">HMPREF1218_0693</name>
</gene>
<keyword evidence="1" id="KW-0472">Membrane</keyword>
<dbReference type="PATRIC" id="fig|1081904.3.peg.2125"/>
<accession>U2L342</accession>
<reference evidence="2 3" key="1">
    <citation type="submission" date="2013-08" db="EMBL/GenBank/DDBJ databases">
        <authorList>
            <person name="Durkin A.S."/>
            <person name="Haft D.R."/>
            <person name="McCorrison J."/>
            <person name="Torralba M."/>
            <person name="Gillis M."/>
            <person name="Haft D.H."/>
            <person name="Methe B."/>
            <person name="Sutton G."/>
            <person name="Nelson K.E."/>
        </authorList>
    </citation>
    <scope>NUCLEOTIDE SEQUENCE [LARGE SCALE GENOMIC DNA]</scope>
    <source>
        <strain evidence="2 3">F0068</strain>
    </source>
</reference>
<dbReference type="EMBL" id="AWET01000045">
    <property type="protein sequence ID" value="ERJ98765.1"/>
    <property type="molecule type" value="Genomic_DNA"/>
</dbReference>